<name>A0AAV7M3H1_PLEWA</name>
<feature type="region of interest" description="Disordered" evidence="1">
    <location>
        <begin position="55"/>
        <end position="106"/>
    </location>
</feature>
<evidence type="ECO:0000313" key="3">
    <source>
        <dbReference type="Proteomes" id="UP001066276"/>
    </source>
</evidence>
<reference evidence="2" key="1">
    <citation type="journal article" date="2022" name="bioRxiv">
        <title>Sequencing and chromosome-scale assembly of the giantPleurodeles waltlgenome.</title>
        <authorList>
            <person name="Brown T."/>
            <person name="Elewa A."/>
            <person name="Iarovenko S."/>
            <person name="Subramanian E."/>
            <person name="Araus A.J."/>
            <person name="Petzold A."/>
            <person name="Susuki M."/>
            <person name="Suzuki K.-i.T."/>
            <person name="Hayashi T."/>
            <person name="Toyoda A."/>
            <person name="Oliveira C."/>
            <person name="Osipova E."/>
            <person name="Leigh N.D."/>
            <person name="Simon A."/>
            <person name="Yun M.H."/>
        </authorList>
    </citation>
    <scope>NUCLEOTIDE SEQUENCE</scope>
    <source>
        <strain evidence="2">20211129_DDA</strain>
        <tissue evidence="2">Liver</tissue>
    </source>
</reference>
<evidence type="ECO:0000256" key="1">
    <source>
        <dbReference type="SAM" id="MobiDB-lite"/>
    </source>
</evidence>
<feature type="compositionally biased region" description="Basic and acidic residues" evidence="1">
    <location>
        <begin position="55"/>
        <end position="72"/>
    </location>
</feature>
<comment type="caution">
    <text evidence="2">The sequence shown here is derived from an EMBL/GenBank/DDBJ whole genome shotgun (WGS) entry which is preliminary data.</text>
</comment>
<sequence length="106" mass="11344">MSSFFGLSTNLKHLLLQYVTGRQHFAYPLSNLGLQRSAPGGTSLSIVLLRQLEKTSEDDMRHAVSKKTKLEGEDAVEENNNNPKNNGKSGTSGQGSPVPESNAGTG</sequence>
<accession>A0AAV7M3H1</accession>
<dbReference type="EMBL" id="JANPWB010000014">
    <property type="protein sequence ID" value="KAJ1098355.1"/>
    <property type="molecule type" value="Genomic_DNA"/>
</dbReference>
<protein>
    <submittedName>
        <fullName evidence="2">Uncharacterized protein</fullName>
    </submittedName>
</protein>
<organism evidence="2 3">
    <name type="scientific">Pleurodeles waltl</name>
    <name type="common">Iberian ribbed newt</name>
    <dbReference type="NCBI Taxonomy" id="8319"/>
    <lineage>
        <taxon>Eukaryota</taxon>
        <taxon>Metazoa</taxon>
        <taxon>Chordata</taxon>
        <taxon>Craniata</taxon>
        <taxon>Vertebrata</taxon>
        <taxon>Euteleostomi</taxon>
        <taxon>Amphibia</taxon>
        <taxon>Batrachia</taxon>
        <taxon>Caudata</taxon>
        <taxon>Salamandroidea</taxon>
        <taxon>Salamandridae</taxon>
        <taxon>Pleurodelinae</taxon>
        <taxon>Pleurodeles</taxon>
    </lineage>
</organism>
<dbReference type="Proteomes" id="UP001066276">
    <property type="component" value="Chromosome 10"/>
</dbReference>
<keyword evidence="3" id="KW-1185">Reference proteome</keyword>
<gene>
    <name evidence="2" type="ORF">NDU88_003468</name>
</gene>
<dbReference type="AlphaFoldDB" id="A0AAV7M3H1"/>
<proteinExistence type="predicted"/>
<evidence type="ECO:0000313" key="2">
    <source>
        <dbReference type="EMBL" id="KAJ1098355.1"/>
    </source>
</evidence>